<feature type="region of interest" description="Disordered" evidence="1">
    <location>
        <begin position="1"/>
        <end position="35"/>
    </location>
</feature>
<feature type="compositionally biased region" description="Basic and acidic residues" evidence="1">
    <location>
        <begin position="1"/>
        <end position="18"/>
    </location>
</feature>
<name>A0A655AVL3_MYCTX</name>
<evidence type="ECO:0000313" key="3">
    <source>
        <dbReference type="Proteomes" id="UP000050164"/>
    </source>
</evidence>
<evidence type="ECO:0000313" key="2">
    <source>
        <dbReference type="EMBL" id="CKV21471.1"/>
    </source>
</evidence>
<dbReference type="EMBL" id="CNFT01003856">
    <property type="protein sequence ID" value="CKV21471.1"/>
    <property type="molecule type" value="Genomic_DNA"/>
</dbReference>
<dbReference type="Proteomes" id="UP000050164">
    <property type="component" value="Unassembled WGS sequence"/>
</dbReference>
<dbReference type="AlphaFoldDB" id="A0A655AVL3"/>
<protein>
    <submittedName>
        <fullName evidence="2">ESX-1 secretion-associated protein EspE</fullName>
    </submittedName>
</protein>
<reference evidence="2 3" key="1">
    <citation type="submission" date="2015-03" db="EMBL/GenBank/DDBJ databases">
        <authorList>
            <consortium name="Pathogen Informatics"/>
        </authorList>
    </citation>
    <scope>NUCLEOTIDE SEQUENCE [LARGE SCALE GENOMIC DNA]</scope>
    <source>
        <strain evidence="2 3">Bir 185</strain>
    </source>
</reference>
<sequence>MSDKKEDEEGVAEAERAPIDAGTAASQRGQEGTVL</sequence>
<gene>
    <name evidence="2" type="primary">espE_2</name>
    <name evidence="2" type="ORF">ERS027659_05350</name>
</gene>
<proteinExistence type="predicted"/>
<evidence type="ECO:0000256" key="1">
    <source>
        <dbReference type="SAM" id="MobiDB-lite"/>
    </source>
</evidence>
<feature type="compositionally biased region" description="Polar residues" evidence="1">
    <location>
        <begin position="24"/>
        <end position="35"/>
    </location>
</feature>
<accession>A0A655AVL3</accession>
<organism evidence="2 3">
    <name type="scientific">Mycobacterium tuberculosis</name>
    <dbReference type="NCBI Taxonomy" id="1773"/>
    <lineage>
        <taxon>Bacteria</taxon>
        <taxon>Bacillati</taxon>
        <taxon>Actinomycetota</taxon>
        <taxon>Actinomycetes</taxon>
        <taxon>Mycobacteriales</taxon>
        <taxon>Mycobacteriaceae</taxon>
        <taxon>Mycobacterium</taxon>
        <taxon>Mycobacterium tuberculosis complex</taxon>
    </lineage>
</organism>